<reference evidence="1" key="1">
    <citation type="submission" date="2017-03" db="EMBL/GenBank/DDBJ databases">
        <authorList>
            <person name="Monnet C."/>
        </authorList>
    </citation>
    <scope>NUCLEOTIDE SEQUENCE [LARGE SCALE GENOMIC DNA]</scope>
    <source>
        <strain evidence="1">ATCC 9175</strain>
    </source>
</reference>
<proteinExistence type="predicted"/>
<name>A0A2H1K3B7_BREAU</name>
<organism evidence="1 2">
    <name type="scientific">Brevibacterium aurantiacum</name>
    <dbReference type="NCBI Taxonomy" id="273384"/>
    <lineage>
        <taxon>Bacteria</taxon>
        <taxon>Bacillati</taxon>
        <taxon>Actinomycetota</taxon>
        <taxon>Actinomycetes</taxon>
        <taxon>Micrococcales</taxon>
        <taxon>Brevibacteriaceae</taxon>
        <taxon>Brevibacterium</taxon>
    </lineage>
</organism>
<dbReference type="EMBL" id="FXZB01000023">
    <property type="protein sequence ID" value="SMX94193.1"/>
    <property type="molecule type" value="Genomic_DNA"/>
</dbReference>
<accession>A0A2H1K3B7</accession>
<gene>
    <name evidence="1" type="ORF">BAUR9175_03080</name>
</gene>
<evidence type="ECO:0000313" key="2">
    <source>
        <dbReference type="Proteomes" id="UP000234525"/>
    </source>
</evidence>
<dbReference type="RefSeq" id="WP_180959257.1">
    <property type="nucleotide sequence ID" value="NZ_BJME01000012.1"/>
</dbReference>
<protein>
    <submittedName>
        <fullName evidence="1">Uncharacterized protein</fullName>
    </submittedName>
</protein>
<dbReference type="AlphaFoldDB" id="A0A2H1K3B7"/>
<dbReference type="Proteomes" id="UP000234525">
    <property type="component" value="Unassembled WGS sequence"/>
</dbReference>
<evidence type="ECO:0000313" key="1">
    <source>
        <dbReference type="EMBL" id="SMX94193.1"/>
    </source>
</evidence>
<keyword evidence="2" id="KW-1185">Reference proteome</keyword>
<comment type="caution">
    <text evidence="1">The sequence shown here is derived from an EMBL/GenBank/DDBJ whole genome shotgun (WGS) entry which is preliminary data.</text>
</comment>
<sequence>MDDQVAGGALTDEEHALLVTGLIALGLPEAWELIEKLDEGRLFWVRSADQAEQ</sequence>